<dbReference type="SUPFAM" id="SSF48264">
    <property type="entry name" value="Cytochrome P450"/>
    <property type="match status" value="1"/>
</dbReference>
<dbReference type="Proteomes" id="UP000286746">
    <property type="component" value="Unassembled WGS sequence"/>
</dbReference>
<evidence type="ECO:0000313" key="3">
    <source>
        <dbReference type="Proteomes" id="UP000286746"/>
    </source>
</evidence>
<gene>
    <name evidence="2" type="primary">cyp121_3</name>
    <name evidence="2" type="ORF">GKJPGBOP_04924</name>
</gene>
<dbReference type="AlphaFoldDB" id="A0A401W7F7"/>
<dbReference type="Gene3D" id="1.10.630.10">
    <property type="entry name" value="Cytochrome P450"/>
    <property type="match status" value="1"/>
</dbReference>
<dbReference type="PRINTS" id="PR00463">
    <property type="entry name" value="EP450I"/>
</dbReference>
<dbReference type="InterPro" id="IPR036396">
    <property type="entry name" value="Cyt_P450_sf"/>
</dbReference>
<dbReference type="PANTHER" id="PTHR46696:SF1">
    <property type="entry name" value="CYTOCHROME P450 YJIB-RELATED"/>
    <property type="match status" value="1"/>
</dbReference>
<proteinExistence type="inferred from homology"/>
<dbReference type="GO" id="GO:0004497">
    <property type="term" value="F:monooxygenase activity"/>
    <property type="evidence" value="ECO:0007669"/>
    <property type="project" value="InterPro"/>
</dbReference>
<dbReference type="PANTHER" id="PTHR46696">
    <property type="entry name" value="P450, PUTATIVE (EUROFUNG)-RELATED"/>
    <property type="match status" value="1"/>
</dbReference>
<sequence length="420" mass="45711">MGEDSVAPAPGSLRKTCPMTGEVGVDVDVEWPLARRGDVVPEACTWLREHKPVARIRTFTGDPAWLVCTHELASRVLHDEAFSMSALAEPGGRLQYAPLFPASNRSSVKEMVGAGLRETVMQALSPHAVKEATGAFRRKAEALLDELTAEGPPADLRARFTQPYTASVMSTVLGLTEDHGRLLMDGFDISIMTVPRTFEGAQVNLEKCLARTRAALLAPDAVDAPGLLGGLARFRTENGTTPELDGEITLMINNLFVAGGLSTAAFLLLSLLQLATHREQAEWLRAHPEAMEPAVEELLRYSLAIGDGLPRIAVRDTELGGQAIEEGDLVLVLVEGANYDPAVFPDPHELDLTRNAKDHLTFGAGRHYCSATYLARTHASVALSAVLERMPALRLAIPPEEINWRTGWIKRTPERLPVLW</sequence>
<keyword evidence="3" id="KW-1185">Reference proteome</keyword>
<dbReference type="GO" id="GO:0005506">
    <property type="term" value="F:iron ion binding"/>
    <property type="evidence" value="ECO:0007669"/>
    <property type="project" value="InterPro"/>
</dbReference>
<dbReference type="InterPro" id="IPR002401">
    <property type="entry name" value="Cyt_P450_E_grp-I"/>
</dbReference>
<name>A0A401W7F7_STREY</name>
<dbReference type="GO" id="GO:0020037">
    <property type="term" value="F:heme binding"/>
    <property type="evidence" value="ECO:0007669"/>
    <property type="project" value="InterPro"/>
</dbReference>
<dbReference type="GO" id="GO:0016705">
    <property type="term" value="F:oxidoreductase activity, acting on paired donors, with incorporation or reduction of molecular oxygen"/>
    <property type="evidence" value="ECO:0007669"/>
    <property type="project" value="InterPro"/>
</dbReference>
<protein>
    <submittedName>
        <fullName evidence="2">Mycocyclosin synthase</fullName>
    </submittedName>
</protein>
<dbReference type="EMBL" id="BHZD01000001">
    <property type="protein sequence ID" value="GCD45202.1"/>
    <property type="molecule type" value="Genomic_DNA"/>
</dbReference>
<evidence type="ECO:0000313" key="2">
    <source>
        <dbReference type="EMBL" id="GCD45202.1"/>
    </source>
</evidence>
<evidence type="ECO:0000256" key="1">
    <source>
        <dbReference type="ARBA" id="ARBA00010617"/>
    </source>
</evidence>
<dbReference type="InterPro" id="IPR001128">
    <property type="entry name" value="Cyt_P450"/>
</dbReference>
<organism evidence="2 3">
    <name type="scientific">Streptomyces paromomycinus</name>
    <name type="common">Streptomyces rimosus subsp. paromomycinus</name>
    <dbReference type="NCBI Taxonomy" id="92743"/>
    <lineage>
        <taxon>Bacteria</taxon>
        <taxon>Bacillati</taxon>
        <taxon>Actinomycetota</taxon>
        <taxon>Actinomycetes</taxon>
        <taxon>Kitasatosporales</taxon>
        <taxon>Streptomycetaceae</taxon>
        <taxon>Streptomyces</taxon>
    </lineage>
</organism>
<reference evidence="2 3" key="1">
    <citation type="submission" date="2018-11" db="EMBL/GenBank/DDBJ databases">
        <title>Whole genome sequence of Streptomyces paromomycinus NBRC 15454(T).</title>
        <authorList>
            <person name="Komaki H."/>
            <person name="Tamura T."/>
        </authorList>
    </citation>
    <scope>NUCLEOTIDE SEQUENCE [LARGE SCALE GENOMIC DNA]</scope>
    <source>
        <strain evidence="2 3">NBRC 15454</strain>
    </source>
</reference>
<comment type="similarity">
    <text evidence="1">Belongs to the cytochrome P450 family.</text>
</comment>
<comment type="caution">
    <text evidence="2">The sequence shown here is derived from an EMBL/GenBank/DDBJ whole genome shotgun (WGS) entry which is preliminary data.</text>
</comment>
<accession>A0A401W7F7</accession>
<dbReference type="Pfam" id="PF00067">
    <property type="entry name" value="p450"/>
    <property type="match status" value="1"/>
</dbReference>